<keyword evidence="1" id="KW-0472">Membrane</keyword>
<dbReference type="AlphaFoldDB" id="A0A176S383"/>
<keyword evidence="1" id="KW-1133">Transmembrane helix</keyword>
<dbReference type="InterPro" id="IPR025489">
    <property type="entry name" value="DUF4381"/>
</dbReference>
<gene>
    <name evidence="2" type="ORF">THIOM_001810</name>
</gene>
<dbReference type="EMBL" id="LUTY01000978">
    <property type="protein sequence ID" value="OAD22387.1"/>
    <property type="molecule type" value="Genomic_DNA"/>
</dbReference>
<feature type="non-terminal residue" evidence="2">
    <location>
        <position position="156"/>
    </location>
</feature>
<name>A0A176S383_9GAMM</name>
<accession>A0A176S383</accession>
<evidence type="ECO:0000256" key="1">
    <source>
        <dbReference type="SAM" id="Phobius"/>
    </source>
</evidence>
<organism evidence="2 3">
    <name type="scientific">Candidatus Thiomargarita nelsonii</name>
    <dbReference type="NCBI Taxonomy" id="1003181"/>
    <lineage>
        <taxon>Bacteria</taxon>
        <taxon>Pseudomonadati</taxon>
        <taxon>Pseudomonadota</taxon>
        <taxon>Gammaproteobacteria</taxon>
        <taxon>Thiotrichales</taxon>
        <taxon>Thiotrichaceae</taxon>
        <taxon>Thiomargarita</taxon>
    </lineage>
</organism>
<proteinExistence type="predicted"/>
<sequence length="156" mass="18033">MEQQLPLRDIHLPEPISILWPLAPGWWLLLALLLLLILVSIWLLRLRKRNAPKRIALRKLKKLEKAYSDEPKKLVQEISTLLRRFYITKYPRNEVASLTGQAWLAFLDNQLGQQSFTAGEGRCLIDAPYRPDVAIDVKALLKLCRILLKKNDTLVS</sequence>
<keyword evidence="3" id="KW-1185">Reference proteome</keyword>
<evidence type="ECO:0000313" key="3">
    <source>
        <dbReference type="Proteomes" id="UP000076962"/>
    </source>
</evidence>
<comment type="caution">
    <text evidence="2">The sequence shown here is derived from an EMBL/GenBank/DDBJ whole genome shotgun (WGS) entry which is preliminary data.</text>
</comment>
<dbReference type="PATRIC" id="fig|1003181.4.peg.2502"/>
<reference evidence="2 3" key="1">
    <citation type="submission" date="2016-05" db="EMBL/GenBank/DDBJ databases">
        <title>Single-cell genome of chain-forming Candidatus Thiomargarita nelsonii and comparison to other large sulfur-oxidizing bacteria.</title>
        <authorList>
            <person name="Winkel M."/>
            <person name="Salman V."/>
            <person name="Woyke T."/>
            <person name="Schulz-Vogt H."/>
            <person name="Richter M."/>
            <person name="Flood B."/>
            <person name="Bailey J."/>
            <person name="Amann R."/>
            <person name="Mussmann M."/>
        </authorList>
    </citation>
    <scope>NUCLEOTIDE SEQUENCE [LARGE SCALE GENOMIC DNA]</scope>
    <source>
        <strain evidence="2 3">THI036</strain>
    </source>
</reference>
<dbReference type="Pfam" id="PF14316">
    <property type="entry name" value="DUF4381"/>
    <property type="match status" value="1"/>
</dbReference>
<evidence type="ECO:0000313" key="2">
    <source>
        <dbReference type="EMBL" id="OAD22387.1"/>
    </source>
</evidence>
<dbReference type="Proteomes" id="UP000076962">
    <property type="component" value="Unassembled WGS sequence"/>
</dbReference>
<keyword evidence="1" id="KW-0812">Transmembrane</keyword>
<protein>
    <recommendedName>
        <fullName evidence="4">DUF4381 domain-containing protein</fullName>
    </recommendedName>
</protein>
<feature type="transmembrane region" description="Helical" evidence="1">
    <location>
        <begin position="25"/>
        <end position="44"/>
    </location>
</feature>
<evidence type="ECO:0008006" key="4">
    <source>
        <dbReference type="Google" id="ProtNLM"/>
    </source>
</evidence>